<comment type="caution">
    <text evidence="1">The sequence shown here is derived from an EMBL/GenBank/DDBJ whole genome shotgun (WGS) entry which is preliminary data.</text>
</comment>
<proteinExistence type="predicted"/>
<dbReference type="Proteomes" id="UP000762676">
    <property type="component" value="Unassembled WGS sequence"/>
</dbReference>
<reference evidence="1 2" key="1">
    <citation type="journal article" date="2021" name="Elife">
        <title>Chloroplast acquisition without the gene transfer in kleptoplastic sea slugs, Plakobranchus ocellatus.</title>
        <authorList>
            <person name="Maeda T."/>
            <person name="Takahashi S."/>
            <person name="Yoshida T."/>
            <person name="Shimamura S."/>
            <person name="Takaki Y."/>
            <person name="Nagai Y."/>
            <person name="Toyoda A."/>
            <person name="Suzuki Y."/>
            <person name="Arimoto A."/>
            <person name="Ishii H."/>
            <person name="Satoh N."/>
            <person name="Nishiyama T."/>
            <person name="Hasebe M."/>
            <person name="Maruyama T."/>
            <person name="Minagawa J."/>
            <person name="Obokata J."/>
            <person name="Shigenobu S."/>
        </authorList>
    </citation>
    <scope>NUCLEOTIDE SEQUENCE [LARGE SCALE GENOMIC DNA]</scope>
</reference>
<sequence length="73" mass="8937">MAEVAIQERKMEIHRIETLRRDGTQENIDGPKVKIFKAYVWKFRRQQMRVRDKLIGIVYWSSKFKLNRHCYPV</sequence>
<name>A0AAV4GZ65_9GAST</name>
<evidence type="ECO:0000313" key="1">
    <source>
        <dbReference type="EMBL" id="GFR90549.1"/>
    </source>
</evidence>
<dbReference type="EMBL" id="BMAT01012358">
    <property type="protein sequence ID" value="GFR90549.1"/>
    <property type="molecule type" value="Genomic_DNA"/>
</dbReference>
<protein>
    <submittedName>
        <fullName evidence="1">Uncharacterized protein</fullName>
    </submittedName>
</protein>
<dbReference type="AlphaFoldDB" id="A0AAV4GZ65"/>
<accession>A0AAV4GZ65</accession>
<organism evidence="1 2">
    <name type="scientific">Elysia marginata</name>
    <dbReference type="NCBI Taxonomy" id="1093978"/>
    <lineage>
        <taxon>Eukaryota</taxon>
        <taxon>Metazoa</taxon>
        <taxon>Spiralia</taxon>
        <taxon>Lophotrochozoa</taxon>
        <taxon>Mollusca</taxon>
        <taxon>Gastropoda</taxon>
        <taxon>Heterobranchia</taxon>
        <taxon>Euthyneura</taxon>
        <taxon>Panpulmonata</taxon>
        <taxon>Sacoglossa</taxon>
        <taxon>Placobranchoidea</taxon>
        <taxon>Plakobranchidae</taxon>
        <taxon>Elysia</taxon>
    </lineage>
</organism>
<gene>
    <name evidence="1" type="ORF">ElyMa_006152700</name>
</gene>
<keyword evidence="2" id="KW-1185">Reference proteome</keyword>
<evidence type="ECO:0000313" key="2">
    <source>
        <dbReference type="Proteomes" id="UP000762676"/>
    </source>
</evidence>